<feature type="transmembrane region" description="Helical" evidence="6">
    <location>
        <begin position="145"/>
        <end position="166"/>
    </location>
</feature>
<keyword evidence="3 6" id="KW-0812">Transmembrane</keyword>
<comment type="caution">
    <text evidence="8">The sequence shown here is derived from an EMBL/GenBank/DDBJ whole genome shotgun (WGS) entry which is preliminary data.</text>
</comment>
<organism evidence="8 9">
    <name type="scientific">Saccharopolyspora rectivirgula</name>
    <dbReference type="NCBI Taxonomy" id="28042"/>
    <lineage>
        <taxon>Bacteria</taxon>
        <taxon>Bacillati</taxon>
        <taxon>Actinomycetota</taxon>
        <taxon>Actinomycetes</taxon>
        <taxon>Pseudonocardiales</taxon>
        <taxon>Pseudonocardiaceae</taxon>
        <taxon>Saccharopolyspora</taxon>
    </lineage>
</organism>
<dbReference type="InterPro" id="IPR036259">
    <property type="entry name" value="MFS_trans_sf"/>
</dbReference>
<protein>
    <submittedName>
        <fullName evidence="8">Major facilitator transporter</fullName>
    </submittedName>
</protein>
<evidence type="ECO:0000313" key="9">
    <source>
        <dbReference type="Proteomes" id="UP000031419"/>
    </source>
</evidence>
<feature type="domain" description="Major facilitator superfamily (MFS) profile" evidence="7">
    <location>
        <begin position="22"/>
        <end position="469"/>
    </location>
</feature>
<proteinExistence type="predicted"/>
<dbReference type="PANTHER" id="PTHR23501:SF191">
    <property type="entry name" value="VACUOLAR BASIC AMINO ACID TRANSPORTER 4"/>
    <property type="match status" value="1"/>
</dbReference>
<feature type="transmembrane region" description="Helical" evidence="6">
    <location>
        <begin position="369"/>
        <end position="387"/>
    </location>
</feature>
<keyword evidence="5 6" id="KW-0472">Membrane</keyword>
<accession>A0A073AVP6</accession>
<feature type="transmembrane region" description="Helical" evidence="6">
    <location>
        <begin position="178"/>
        <end position="198"/>
    </location>
</feature>
<evidence type="ECO:0000256" key="1">
    <source>
        <dbReference type="ARBA" id="ARBA00004429"/>
    </source>
</evidence>
<keyword evidence="2" id="KW-0813">Transport</keyword>
<evidence type="ECO:0000256" key="2">
    <source>
        <dbReference type="ARBA" id="ARBA00022448"/>
    </source>
</evidence>
<feature type="transmembrane region" description="Helical" evidence="6">
    <location>
        <begin position="343"/>
        <end position="363"/>
    </location>
</feature>
<dbReference type="RefSeq" id="WP_029720658.1">
    <property type="nucleotide sequence ID" value="NZ_JNVU01000031.1"/>
</dbReference>
<evidence type="ECO:0000256" key="4">
    <source>
        <dbReference type="ARBA" id="ARBA00022989"/>
    </source>
</evidence>
<dbReference type="GO" id="GO:0022857">
    <property type="term" value="F:transmembrane transporter activity"/>
    <property type="evidence" value="ECO:0007669"/>
    <property type="project" value="InterPro"/>
</dbReference>
<gene>
    <name evidence="8" type="ORF">GU90_12955</name>
</gene>
<dbReference type="AlphaFoldDB" id="A0A073AVP6"/>
<comment type="subcellular location">
    <subcellularLocation>
        <location evidence="1">Cell inner membrane</location>
        <topology evidence="1">Multi-pass membrane protein</topology>
    </subcellularLocation>
</comment>
<dbReference type="Pfam" id="PF07690">
    <property type="entry name" value="MFS_1"/>
    <property type="match status" value="1"/>
</dbReference>
<sequence length="469" mass="48332">MTAADPSTAPRQGNGAGLPATLVGTIAAGTVLQALNASTMAVALVDIREHFHGGAATTWLISVLYLATAVGSPTAGRLADLFGARRVFLTALALTAVSSVASCLAPTLGWLIAFRALLGIGTCAAYPAGLALLRAEADRRGITLPATALSVLAIGGQVMIAIGPVVGGFLVHLWGWRAIFAMNVPLAAGIGALALAVLPDDRRRPTTTASKPLWRELDVVGAGVFAAFISVLMLFLLSLAHRPNWWLVAALLALAALLVGWELRAPTPFIDVRVLVRNRALTATYLRTALTYVAFYQVFYGLPAWAQTARGLSPSAAGLVMLPMAVLAAITVFGAGRLLRRTGYWPVLAAGSAVLLAGATGLLHMHSASSLLVVLAVAALLGVPNGLNNIGNQSALYQQAAAADTGIASGLYRTSQYVGANIAAAMIELCFAGPASDPGLHRMAAAVAVISVVLLAGALLGSLRQRRLH</sequence>
<feature type="transmembrane region" description="Helical" evidence="6">
    <location>
        <begin position="245"/>
        <end position="263"/>
    </location>
</feature>
<evidence type="ECO:0000256" key="3">
    <source>
        <dbReference type="ARBA" id="ARBA00022692"/>
    </source>
</evidence>
<dbReference type="InterPro" id="IPR011701">
    <property type="entry name" value="MFS"/>
</dbReference>
<dbReference type="CDD" id="cd17321">
    <property type="entry name" value="MFS_MMR_MDR_like"/>
    <property type="match status" value="1"/>
</dbReference>
<feature type="transmembrane region" description="Helical" evidence="6">
    <location>
        <begin position="442"/>
        <end position="463"/>
    </location>
</feature>
<evidence type="ECO:0000256" key="6">
    <source>
        <dbReference type="SAM" id="Phobius"/>
    </source>
</evidence>
<feature type="transmembrane region" description="Helical" evidence="6">
    <location>
        <begin position="219"/>
        <end position="239"/>
    </location>
</feature>
<evidence type="ECO:0000256" key="5">
    <source>
        <dbReference type="ARBA" id="ARBA00023136"/>
    </source>
</evidence>
<dbReference type="EMBL" id="JNVU01000031">
    <property type="protein sequence ID" value="KEI43883.1"/>
    <property type="molecule type" value="Genomic_DNA"/>
</dbReference>
<feature type="transmembrane region" description="Helical" evidence="6">
    <location>
        <begin position="56"/>
        <end position="75"/>
    </location>
</feature>
<evidence type="ECO:0000313" key="8">
    <source>
        <dbReference type="EMBL" id="KEI43883.1"/>
    </source>
</evidence>
<feature type="transmembrane region" description="Helical" evidence="6">
    <location>
        <begin position="417"/>
        <end position="436"/>
    </location>
</feature>
<dbReference type="SUPFAM" id="SSF103473">
    <property type="entry name" value="MFS general substrate transporter"/>
    <property type="match status" value="1"/>
</dbReference>
<dbReference type="PANTHER" id="PTHR23501">
    <property type="entry name" value="MAJOR FACILITATOR SUPERFAMILY"/>
    <property type="match status" value="1"/>
</dbReference>
<keyword evidence="9" id="KW-1185">Reference proteome</keyword>
<name>A0A073AVP6_9PSEU</name>
<dbReference type="GO" id="GO:0005886">
    <property type="term" value="C:plasma membrane"/>
    <property type="evidence" value="ECO:0007669"/>
    <property type="project" value="UniProtKB-SubCell"/>
</dbReference>
<dbReference type="eggNOG" id="COG0477">
    <property type="taxonomic scope" value="Bacteria"/>
</dbReference>
<feature type="transmembrane region" description="Helical" evidence="6">
    <location>
        <begin position="315"/>
        <end position="336"/>
    </location>
</feature>
<feature type="transmembrane region" description="Helical" evidence="6">
    <location>
        <begin position="284"/>
        <end position="303"/>
    </location>
</feature>
<feature type="transmembrane region" description="Helical" evidence="6">
    <location>
        <begin position="114"/>
        <end position="133"/>
    </location>
</feature>
<dbReference type="PROSITE" id="PS50850">
    <property type="entry name" value="MFS"/>
    <property type="match status" value="1"/>
</dbReference>
<dbReference type="Gene3D" id="1.20.1720.10">
    <property type="entry name" value="Multidrug resistance protein D"/>
    <property type="match status" value="1"/>
</dbReference>
<dbReference type="InterPro" id="IPR020846">
    <property type="entry name" value="MFS_dom"/>
</dbReference>
<feature type="transmembrane region" description="Helical" evidence="6">
    <location>
        <begin position="87"/>
        <end position="108"/>
    </location>
</feature>
<evidence type="ECO:0000259" key="7">
    <source>
        <dbReference type="PROSITE" id="PS50850"/>
    </source>
</evidence>
<reference evidence="8 9" key="1">
    <citation type="submission" date="2014-06" db="EMBL/GenBank/DDBJ databases">
        <title>Saccharopolyspora rectivirgula DSM-43113 Genome sequencing.</title>
        <authorList>
            <person name="Barrera C."/>
            <person name="Millon L."/>
            <person name="Rognon B."/>
            <person name="Zaugg C."/>
            <person name="Monod M."/>
        </authorList>
    </citation>
    <scope>NUCLEOTIDE SEQUENCE [LARGE SCALE GENOMIC DNA]</scope>
    <source>
        <strain evidence="8 9">DSM 43113</strain>
    </source>
</reference>
<dbReference type="STRING" id="28042.GU90_12955"/>
<keyword evidence="4 6" id="KW-1133">Transmembrane helix</keyword>
<dbReference type="Gene3D" id="1.20.1250.20">
    <property type="entry name" value="MFS general substrate transporter like domains"/>
    <property type="match status" value="1"/>
</dbReference>
<dbReference type="Proteomes" id="UP000031419">
    <property type="component" value="Unassembled WGS sequence"/>
</dbReference>